<dbReference type="Pfam" id="PF13234">
    <property type="entry name" value="MTR4_beta-barrel"/>
    <property type="match status" value="1"/>
</dbReference>
<keyword evidence="4" id="KW-0378">Hydrolase</keyword>
<sequence>LPAPGPDDLPLALLEMGCSGRFELLTHPSPSHKPFPPQSTLPHGLPPFAVDLKTEVEKRFLHDPAWMPIHDTTDAFQKFLKLTKRDRQVDSLLHCSLSPLHSGVSVVRDPTTGMLQDFTEVLLEHTGLSAKNSLSMQRQPGPPSESLRGSNTNYPFLPGGMEELTLELIEKKFELEEDIDFENDLLTVPPGLKAGMNFSNKDAKTTKGDVNLLSLLSTFEDIIEPVPEEKEKSSGSKEESKLHRTNSLEDLGIKDTLPSPTPVPTSSPSRTDGGMQKSQEEKKERKWAVPVDITSPCDDFYKRIPNPAFKYPFELDKFQKQAILRLEAHDSVFVAAHTSAGKTVVAEYAIALSQKHMTRTIYTSPIKALSNQKFRDFKNTFGDVGLLTGDVQLNPEASCLIMTTEILRSMLYNGSEVIRDLEWVIFDEVHYINDAERGVVWEEVLIMLPDHVSIILLSATVPNAVEFSEWIGRIKKRPIYVISTVKRPVPLEHYLYTGNSTKTQKELFLLLDATGGFLTKGYYAAVEAKKERTSKHAQSFGTKKVSQSTTPNQDRAVWQTLLHFLSERQQTPVVAFTFSRTRCDDNARALTSLDLTTSVEKNEIHSFFLRSLSRLRGGDRQLPQILLMKDLLKRGIGVHHSGILPILKEVIEMLFSKGLVKVLFATETFAMGVNMPARTVVFDSIRKHDGTGFRNLHPGEYIQMAGRAGRRGLDATGTVIILCKTGVHEMADLHTMMLGKPTLLQSQFRLTYTMILNLLRVEALRVTDMMRRSFSENHRDTQANERRISELKRELSSLPPLDTEGQLSDLLSYYHTLTELRITTEALQQAVMESVNGIKALSVGRVVVVNNAQHFNALAVLLQVRVYLLQSSLICHRCVCLSELFVILPPQVSTDSVNRTFTALIICEKGNEEAAENVPNNRALTHLHNTSLFIPEGPCSHTVQKLKSQEISAITMKTLKVIPERIIDNYKKRQQPRFRWTNHCFCQVFLFQIYSSFSGHSTFLLFISSRLDPPGQAISTATQELLRLAEASPSGISTLDPVNDLHLKTLNYIDSSGAVQLKGRVACQISSHELLLTELLFENTLSPLAPEESAALLSCLVFTQNTQIEPHIPNTIQEAIDRVVCVAQRIGELQRECGLTQTAEDFVSQFKFGLTEVVYCWARGMPFAEIAQLTDVQEGTVVRCIQRLDEVLKEVRQAARIVGDSVLGSKMERASLSIRRDIVFTASLYTH</sequence>
<feature type="region of interest" description="Disordered" evidence="9">
    <location>
        <begin position="226"/>
        <end position="288"/>
    </location>
</feature>
<dbReference type="InterPro" id="IPR025696">
    <property type="entry name" value="Beta-barrel_MTR4"/>
</dbReference>
<keyword evidence="3" id="KW-0547">Nucleotide-binding</keyword>
<dbReference type="InterPro" id="IPR012961">
    <property type="entry name" value="Ski2/MTR4_C"/>
</dbReference>
<feature type="compositionally biased region" description="Basic and acidic residues" evidence="9">
    <location>
        <begin position="227"/>
        <end position="242"/>
    </location>
</feature>
<dbReference type="EMBL" id="MU551630">
    <property type="protein sequence ID" value="KAI5621670.1"/>
    <property type="molecule type" value="Genomic_DNA"/>
</dbReference>
<feature type="domain" description="Helicase ATP-binding" evidence="10">
    <location>
        <begin position="323"/>
        <end position="479"/>
    </location>
</feature>
<evidence type="ECO:0000313" key="12">
    <source>
        <dbReference type="EMBL" id="KAI5621670.1"/>
    </source>
</evidence>
<keyword evidence="6" id="KW-0067">ATP-binding</keyword>
<evidence type="ECO:0000256" key="5">
    <source>
        <dbReference type="ARBA" id="ARBA00022806"/>
    </source>
</evidence>
<dbReference type="FunFam" id="3.40.50.300:FF:000447">
    <property type="entry name" value="helicase SKI2W isoform X2"/>
    <property type="match status" value="1"/>
</dbReference>
<dbReference type="CDD" id="cd18027">
    <property type="entry name" value="DEXHc_SKIV2L"/>
    <property type="match status" value="1"/>
</dbReference>
<evidence type="ECO:0000256" key="1">
    <source>
        <dbReference type="ARBA" id="ARBA00004496"/>
    </source>
</evidence>
<dbReference type="GO" id="GO:0003723">
    <property type="term" value="F:RNA binding"/>
    <property type="evidence" value="ECO:0007669"/>
    <property type="project" value="UniProtKB-KW"/>
</dbReference>
<keyword evidence="5 12" id="KW-0347">Helicase</keyword>
<keyword evidence="13" id="KW-1185">Reference proteome</keyword>
<dbReference type="CDD" id="cd18795">
    <property type="entry name" value="SF2_C_Ski2"/>
    <property type="match status" value="1"/>
</dbReference>
<comment type="subcellular location">
    <subcellularLocation>
        <location evidence="1">Cytoplasm</location>
    </subcellularLocation>
</comment>
<dbReference type="AlphaFoldDB" id="A0AAD5FLL4"/>
<dbReference type="SMART" id="SM00490">
    <property type="entry name" value="HELICc"/>
    <property type="match status" value="1"/>
</dbReference>
<dbReference type="PIRSF" id="PIRSF005198">
    <property type="entry name" value="Antiviral_helicase_SKI2"/>
    <property type="match status" value="1"/>
</dbReference>
<dbReference type="Pfam" id="PF00270">
    <property type="entry name" value="DEAD"/>
    <property type="match status" value="1"/>
</dbReference>
<dbReference type="InterPro" id="IPR014001">
    <property type="entry name" value="Helicase_ATP-bd"/>
</dbReference>
<dbReference type="InterPro" id="IPR011545">
    <property type="entry name" value="DEAD/DEAH_box_helicase_dom"/>
</dbReference>
<name>A0AAD5FLL4_SILAS</name>
<dbReference type="Gene3D" id="1.10.3380.30">
    <property type="match status" value="2"/>
</dbReference>
<dbReference type="PANTHER" id="PTHR12131">
    <property type="entry name" value="ATP-DEPENDENT RNA AND DNA HELICASE"/>
    <property type="match status" value="1"/>
</dbReference>
<dbReference type="InterPro" id="IPR050699">
    <property type="entry name" value="RNA-DNA_Helicase"/>
</dbReference>
<evidence type="ECO:0000313" key="13">
    <source>
        <dbReference type="Proteomes" id="UP001205998"/>
    </source>
</evidence>
<feature type="domain" description="Helicase C-terminal" evidence="11">
    <location>
        <begin position="594"/>
        <end position="759"/>
    </location>
</feature>
<dbReference type="PROSITE" id="PS51192">
    <property type="entry name" value="HELICASE_ATP_BIND_1"/>
    <property type="match status" value="1"/>
</dbReference>
<dbReference type="GO" id="GO:0016787">
    <property type="term" value="F:hydrolase activity"/>
    <property type="evidence" value="ECO:0007669"/>
    <property type="project" value="UniProtKB-KW"/>
</dbReference>
<organism evidence="12 13">
    <name type="scientific">Silurus asotus</name>
    <name type="common">Amur catfish</name>
    <name type="synonym">Parasilurus asotus</name>
    <dbReference type="NCBI Taxonomy" id="30991"/>
    <lineage>
        <taxon>Eukaryota</taxon>
        <taxon>Metazoa</taxon>
        <taxon>Chordata</taxon>
        <taxon>Craniata</taxon>
        <taxon>Vertebrata</taxon>
        <taxon>Euteleostomi</taxon>
        <taxon>Actinopterygii</taxon>
        <taxon>Neopterygii</taxon>
        <taxon>Teleostei</taxon>
        <taxon>Ostariophysi</taxon>
        <taxon>Siluriformes</taxon>
        <taxon>Siluridae</taxon>
        <taxon>Silurus</taxon>
    </lineage>
</organism>
<evidence type="ECO:0000256" key="9">
    <source>
        <dbReference type="SAM" id="MobiDB-lite"/>
    </source>
</evidence>
<evidence type="ECO:0000256" key="6">
    <source>
        <dbReference type="ARBA" id="ARBA00022840"/>
    </source>
</evidence>
<dbReference type="FunFam" id="3.40.50.300:FF:000354">
    <property type="entry name" value="ATP-dependent RNA helicase SKI2"/>
    <property type="match status" value="1"/>
</dbReference>
<feature type="region of interest" description="Disordered" evidence="9">
    <location>
        <begin position="130"/>
        <end position="154"/>
    </location>
</feature>
<dbReference type="SMART" id="SM01142">
    <property type="entry name" value="DSHCT"/>
    <property type="match status" value="1"/>
</dbReference>
<evidence type="ECO:0000259" key="10">
    <source>
        <dbReference type="PROSITE" id="PS51192"/>
    </source>
</evidence>
<evidence type="ECO:0000256" key="3">
    <source>
        <dbReference type="ARBA" id="ARBA00022741"/>
    </source>
</evidence>
<dbReference type="Pfam" id="PF00271">
    <property type="entry name" value="Helicase_C"/>
    <property type="match status" value="1"/>
</dbReference>
<dbReference type="InterPro" id="IPR040801">
    <property type="entry name" value="Ski2_N"/>
</dbReference>
<evidence type="ECO:0000256" key="4">
    <source>
        <dbReference type="ARBA" id="ARBA00022801"/>
    </source>
</evidence>
<dbReference type="GO" id="GO:0070478">
    <property type="term" value="P:nuclear-transcribed mRNA catabolic process, 3'-5' exonucleolytic nonsense-mediated decay"/>
    <property type="evidence" value="ECO:0007669"/>
    <property type="project" value="TreeGrafter"/>
</dbReference>
<dbReference type="FunFam" id="1.10.3380.30:FF:000001">
    <property type="entry name" value="Ski2 ATP-dependent RNA helicase"/>
    <property type="match status" value="1"/>
</dbReference>
<dbReference type="GO" id="GO:0055087">
    <property type="term" value="C:Ski complex"/>
    <property type="evidence" value="ECO:0007669"/>
    <property type="project" value="TreeGrafter"/>
</dbReference>
<keyword evidence="2" id="KW-0963">Cytoplasm</keyword>
<comment type="catalytic activity">
    <reaction evidence="8">
        <text>ATP + H2O = ADP + phosphate + H(+)</text>
        <dbReference type="Rhea" id="RHEA:13065"/>
        <dbReference type="ChEBI" id="CHEBI:15377"/>
        <dbReference type="ChEBI" id="CHEBI:15378"/>
        <dbReference type="ChEBI" id="CHEBI:30616"/>
        <dbReference type="ChEBI" id="CHEBI:43474"/>
        <dbReference type="ChEBI" id="CHEBI:456216"/>
        <dbReference type="EC" id="3.6.4.13"/>
    </reaction>
</comment>
<dbReference type="Pfam" id="PF08148">
    <property type="entry name" value="DSHCT"/>
    <property type="match status" value="1"/>
</dbReference>
<evidence type="ECO:0000256" key="2">
    <source>
        <dbReference type="ARBA" id="ARBA00022490"/>
    </source>
</evidence>
<evidence type="ECO:0000259" key="11">
    <source>
        <dbReference type="PROSITE" id="PS51194"/>
    </source>
</evidence>
<feature type="non-terminal residue" evidence="12">
    <location>
        <position position="1231"/>
    </location>
</feature>
<dbReference type="SUPFAM" id="SSF52540">
    <property type="entry name" value="P-loop containing nucleoside triphosphate hydrolases"/>
    <property type="match status" value="1"/>
</dbReference>
<evidence type="ECO:0000256" key="8">
    <source>
        <dbReference type="ARBA" id="ARBA00047984"/>
    </source>
</evidence>
<dbReference type="PANTHER" id="PTHR12131:SF1">
    <property type="entry name" value="ATP-DEPENDENT RNA HELICASE SUPV3L1, MITOCHONDRIAL-RELATED"/>
    <property type="match status" value="1"/>
</dbReference>
<feature type="compositionally biased region" description="Basic and acidic residues" evidence="9">
    <location>
        <begin position="278"/>
        <end position="287"/>
    </location>
</feature>
<dbReference type="GO" id="GO:0005524">
    <property type="term" value="F:ATP binding"/>
    <property type="evidence" value="ECO:0007669"/>
    <property type="project" value="UniProtKB-KW"/>
</dbReference>
<dbReference type="InterPro" id="IPR001650">
    <property type="entry name" value="Helicase_C-like"/>
</dbReference>
<accession>A0AAD5FLL4</accession>
<evidence type="ECO:0000256" key="7">
    <source>
        <dbReference type="ARBA" id="ARBA00022884"/>
    </source>
</evidence>
<dbReference type="Gene3D" id="3.40.50.300">
    <property type="entry name" value="P-loop containing nucleotide triphosphate hydrolases"/>
    <property type="match status" value="2"/>
</dbReference>
<keyword evidence="7" id="KW-0694">RNA-binding</keyword>
<dbReference type="GO" id="GO:0003724">
    <property type="term" value="F:RNA helicase activity"/>
    <property type="evidence" value="ECO:0007669"/>
    <property type="project" value="UniProtKB-EC"/>
</dbReference>
<dbReference type="Pfam" id="PF17911">
    <property type="entry name" value="Ski2_N"/>
    <property type="match status" value="1"/>
</dbReference>
<dbReference type="InterPro" id="IPR016438">
    <property type="entry name" value="SKI2-like"/>
</dbReference>
<comment type="caution">
    <text evidence="12">The sequence shown here is derived from an EMBL/GenBank/DDBJ whole genome shotgun (WGS) entry which is preliminary data.</text>
</comment>
<dbReference type="Proteomes" id="UP001205998">
    <property type="component" value="Unassembled WGS sequence"/>
</dbReference>
<feature type="non-terminal residue" evidence="12">
    <location>
        <position position="1"/>
    </location>
</feature>
<reference evidence="12" key="1">
    <citation type="submission" date="2018-07" db="EMBL/GenBank/DDBJ databases">
        <title>Comparative genomics of catfishes provides insights into carnivory and benthic adaptation.</title>
        <authorList>
            <person name="Zhang Y."/>
            <person name="Wang D."/>
            <person name="Peng Z."/>
            <person name="Zheng S."/>
            <person name="Shao F."/>
            <person name="Tao W."/>
        </authorList>
    </citation>
    <scope>NUCLEOTIDE SEQUENCE</scope>
    <source>
        <strain evidence="12">Chongqing</strain>
    </source>
</reference>
<gene>
    <name evidence="12" type="ORF">C0J50_18727</name>
</gene>
<dbReference type="PROSITE" id="PS51194">
    <property type="entry name" value="HELICASE_CTER"/>
    <property type="match status" value="1"/>
</dbReference>
<dbReference type="SMART" id="SM00487">
    <property type="entry name" value="DEXDc"/>
    <property type="match status" value="1"/>
</dbReference>
<proteinExistence type="predicted"/>
<protein>
    <submittedName>
        <fullName evidence="12">Helicase SKI2W isoform X1</fullName>
    </submittedName>
</protein>
<dbReference type="InterPro" id="IPR027417">
    <property type="entry name" value="P-loop_NTPase"/>
</dbReference>